<evidence type="ECO:0000256" key="3">
    <source>
        <dbReference type="ARBA" id="ARBA00023002"/>
    </source>
</evidence>
<gene>
    <name evidence="7" type="ORF">niasHT_022722</name>
</gene>
<evidence type="ECO:0000256" key="1">
    <source>
        <dbReference type="ARBA" id="ARBA00010609"/>
    </source>
</evidence>
<dbReference type="SUPFAM" id="SSF49503">
    <property type="entry name" value="Cupredoxins"/>
    <property type="match status" value="1"/>
</dbReference>
<dbReference type="Pfam" id="PF07732">
    <property type="entry name" value="Cu-oxidase_3"/>
    <property type="match status" value="1"/>
</dbReference>
<dbReference type="AlphaFoldDB" id="A0ABD2KPE2"/>
<dbReference type="PANTHER" id="PTHR11709:SF394">
    <property type="entry name" value="FI03373P-RELATED"/>
    <property type="match status" value="1"/>
</dbReference>
<feature type="domain" description="Plastocyanin-like" evidence="6">
    <location>
        <begin position="93"/>
        <end position="182"/>
    </location>
</feature>
<evidence type="ECO:0000259" key="6">
    <source>
        <dbReference type="Pfam" id="PF07732"/>
    </source>
</evidence>
<dbReference type="InterPro" id="IPR008972">
    <property type="entry name" value="Cupredoxin"/>
</dbReference>
<keyword evidence="3" id="KW-0560">Oxidoreductase</keyword>
<feature type="chain" id="PRO_5044800661" description="Plastocyanin-like domain-containing protein" evidence="5">
    <location>
        <begin position="19"/>
        <end position="185"/>
    </location>
</feature>
<reference evidence="7 8" key="1">
    <citation type="submission" date="2024-10" db="EMBL/GenBank/DDBJ databases">
        <authorList>
            <person name="Kim D."/>
        </authorList>
    </citation>
    <scope>NUCLEOTIDE SEQUENCE [LARGE SCALE GENOMIC DNA]</scope>
    <source>
        <strain evidence="7">BH-2024</strain>
    </source>
</reference>
<evidence type="ECO:0000256" key="2">
    <source>
        <dbReference type="ARBA" id="ARBA00022723"/>
    </source>
</evidence>
<dbReference type="EMBL" id="JBICBT010000717">
    <property type="protein sequence ID" value="KAL3104274.1"/>
    <property type="molecule type" value="Genomic_DNA"/>
</dbReference>
<name>A0ABD2KPE2_9BILA</name>
<comment type="similarity">
    <text evidence="1">Belongs to the multicopper oxidase family.</text>
</comment>
<evidence type="ECO:0000313" key="7">
    <source>
        <dbReference type="EMBL" id="KAL3104274.1"/>
    </source>
</evidence>
<proteinExistence type="inferred from homology"/>
<keyword evidence="2" id="KW-0479">Metal-binding</keyword>
<organism evidence="7 8">
    <name type="scientific">Heterodera trifolii</name>
    <dbReference type="NCBI Taxonomy" id="157864"/>
    <lineage>
        <taxon>Eukaryota</taxon>
        <taxon>Metazoa</taxon>
        <taxon>Ecdysozoa</taxon>
        <taxon>Nematoda</taxon>
        <taxon>Chromadorea</taxon>
        <taxon>Rhabditida</taxon>
        <taxon>Tylenchina</taxon>
        <taxon>Tylenchomorpha</taxon>
        <taxon>Tylenchoidea</taxon>
        <taxon>Heteroderidae</taxon>
        <taxon>Heteroderinae</taxon>
        <taxon>Heterodera</taxon>
    </lineage>
</organism>
<sequence length="185" mass="21324">MFHLSVFLLLFFPIVCFGVWQKFERPIEMAVPNSDGIYEFDLTVKHSLTMSVPTAGDKIILVDYLPDKKIWMPRGDNRTSLGDDQIQKLLQWDGMHRRIVTINGESPGDLLVVPLGARVAMRVRNRLRAEALTIHLHGMDKRNAWWTDGVAFVQQCPIQPLTDFVYRFIADTPGTHWFHGKKSYK</sequence>
<dbReference type="InterPro" id="IPR045087">
    <property type="entry name" value="Cu-oxidase_fam"/>
</dbReference>
<protein>
    <recommendedName>
        <fullName evidence="6">Plastocyanin-like domain-containing protein</fullName>
    </recommendedName>
</protein>
<dbReference type="GO" id="GO:0046872">
    <property type="term" value="F:metal ion binding"/>
    <property type="evidence" value="ECO:0007669"/>
    <property type="project" value="UniProtKB-KW"/>
</dbReference>
<dbReference type="GO" id="GO:0016491">
    <property type="term" value="F:oxidoreductase activity"/>
    <property type="evidence" value="ECO:0007669"/>
    <property type="project" value="UniProtKB-KW"/>
</dbReference>
<keyword evidence="8" id="KW-1185">Reference proteome</keyword>
<evidence type="ECO:0000256" key="5">
    <source>
        <dbReference type="SAM" id="SignalP"/>
    </source>
</evidence>
<dbReference type="Proteomes" id="UP001620626">
    <property type="component" value="Unassembled WGS sequence"/>
</dbReference>
<dbReference type="PANTHER" id="PTHR11709">
    <property type="entry name" value="MULTI-COPPER OXIDASE"/>
    <property type="match status" value="1"/>
</dbReference>
<evidence type="ECO:0000313" key="8">
    <source>
        <dbReference type="Proteomes" id="UP001620626"/>
    </source>
</evidence>
<dbReference type="InterPro" id="IPR011707">
    <property type="entry name" value="Cu-oxidase-like_N"/>
</dbReference>
<evidence type="ECO:0000256" key="4">
    <source>
        <dbReference type="ARBA" id="ARBA00023008"/>
    </source>
</evidence>
<dbReference type="Gene3D" id="2.60.40.420">
    <property type="entry name" value="Cupredoxins - blue copper proteins"/>
    <property type="match status" value="1"/>
</dbReference>
<keyword evidence="5" id="KW-0732">Signal</keyword>
<feature type="signal peptide" evidence="5">
    <location>
        <begin position="1"/>
        <end position="18"/>
    </location>
</feature>
<keyword evidence="4" id="KW-0186">Copper</keyword>
<accession>A0ABD2KPE2</accession>
<comment type="caution">
    <text evidence="7">The sequence shown here is derived from an EMBL/GenBank/DDBJ whole genome shotgun (WGS) entry which is preliminary data.</text>
</comment>